<dbReference type="GO" id="GO:0020037">
    <property type="term" value="F:heme binding"/>
    <property type="evidence" value="ECO:0007669"/>
    <property type="project" value="InterPro"/>
</dbReference>
<sequence>MRLRDDVSTGLMMKTENVAMILNSLARRLRRNHTIPTSQLVASMFLLTMLGSQTDAIAQSQRAQPPEFNNAVTSRIFFSDLSSAFRGERPTLSKLRQADAATVSANASTANEDESGDSGGGWNKLISPISLEDEIKRVKLKYDSSITTPGAFNGGGYQDARLHLSVLASLFAVISEYSGDVRWKSEAKTARDLTAKTALACAAGSTPVYNEAQLRKADLQDLVSGSGLTAAKASEEPNDWEMIADRGPLMQYAEELLNRISDQSRDAATAQENVDSVKRLAELLSVLGVILVQEGMDDAEDEDYAMLSGAMTKASRSVVAAIERQDFEAVRTAVGAITQSCSDCHEQYR</sequence>
<dbReference type="AlphaFoldDB" id="A0A5C6AX21"/>
<comment type="caution">
    <text evidence="1">The sequence shown here is derived from an EMBL/GenBank/DDBJ whole genome shotgun (WGS) entry which is preliminary data.</text>
</comment>
<dbReference type="InterPro" id="IPR010980">
    <property type="entry name" value="Cyt_c/b562"/>
</dbReference>
<name>A0A5C6AX21_9BACT</name>
<dbReference type="PROSITE" id="PS51009">
    <property type="entry name" value="CYTCII"/>
    <property type="match status" value="1"/>
</dbReference>
<protein>
    <submittedName>
        <fullName evidence="1">Cytochrome C</fullName>
    </submittedName>
</protein>
<dbReference type="GO" id="GO:0009055">
    <property type="term" value="F:electron transfer activity"/>
    <property type="evidence" value="ECO:0007669"/>
    <property type="project" value="InterPro"/>
</dbReference>
<accession>A0A5C6AX21</accession>
<dbReference type="EMBL" id="SJPM01000001">
    <property type="protein sequence ID" value="TWU03582.1"/>
    <property type="molecule type" value="Genomic_DNA"/>
</dbReference>
<evidence type="ECO:0000313" key="2">
    <source>
        <dbReference type="Proteomes" id="UP000316213"/>
    </source>
</evidence>
<dbReference type="Gene3D" id="1.20.120.10">
    <property type="entry name" value="Cytochrome c/b562"/>
    <property type="match status" value="1"/>
</dbReference>
<proteinExistence type="predicted"/>
<gene>
    <name evidence="1" type="ORF">Pla100_05090</name>
</gene>
<keyword evidence="2" id="KW-1185">Reference proteome</keyword>
<dbReference type="Pfam" id="PF01322">
    <property type="entry name" value="Cytochrom_C_2"/>
    <property type="match status" value="1"/>
</dbReference>
<reference evidence="1 2" key="1">
    <citation type="submission" date="2019-02" db="EMBL/GenBank/DDBJ databases">
        <title>Deep-cultivation of Planctomycetes and their phenomic and genomic characterization uncovers novel biology.</title>
        <authorList>
            <person name="Wiegand S."/>
            <person name="Jogler M."/>
            <person name="Boedeker C."/>
            <person name="Pinto D."/>
            <person name="Vollmers J."/>
            <person name="Rivas-Marin E."/>
            <person name="Kohn T."/>
            <person name="Peeters S.H."/>
            <person name="Heuer A."/>
            <person name="Rast P."/>
            <person name="Oberbeckmann S."/>
            <person name="Bunk B."/>
            <person name="Jeske O."/>
            <person name="Meyerdierks A."/>
            <person name="Storesund J.E."/>
            <person name="Kallscheuer N."/>
            <person name="Luecker S."/>
            <person name="Lage O.M."/>
            <person name="Pohl T."/>
            <person name="Merkel B.J."/>
            <person name="Hornburger P."/>
            <person name="Mueller R.-W."/>
            <person name="Bruemmer F."/>
            <person name="Labrenz M."/>
            <person name="Spormann A.M."/>
            <person name="Op Den Camp H."/>
            <person name="Overmann J."/>
            <person name="Amann R."/>
            <person name="Jetten M.S.M."/>
            <person name="Mascher T."/>
            <person name="Medema M.H."/>
            <person name="Devos D.P."/>
            <person name="Kaster A.-K."/>
            <person name="Ovreas L."/>
            <person name="Rohde M."/>
            <person name="Galperin M.Y."/>
            <person name="Jogler C."/>
        </authorList>
    </citation>
    <scope>NUCLEOTIDE SEQUENCE [LARGE SCALE GENOMIC DNA]</scope>
    <source>
        <strain evidence="1 2">Pla100</strain>
    </source>
</reference>
<dbReference type="Proteomes" id="UP000316213">
    <property type="component" value="Unassembled WGS sequence"/>
</dbReference>
<evidence type="ECO:0000313" key="1">
    <source>
        <dbReference type="EMBL" id="TWU03582.1"/>
    </source>
</evidence>
<dbReference type="SUPFAM" id="SSF47175">
    <property type="entry name" value="Cytochromes"/>
    <property type="match status" value="1"/>
</dbReference>
<dbReference type="GO" id="GO:0022900">
    <property type="term" value="P:electron transport chain"/>
    <property type="evidence" value="ECO:0007669"/>
    <property type="project" value="InterPro"/>
</dbReference>
<organism evidence="1 2">
    <name type="scientific">Neorhodopirellula pilleata</name>
    <dbReference type="NCBI Taxonomy" id="2714738"/>
    <lineage>
        <taxon>Bacteria</taxon>
        <taxon>Pseudomonadati</taxon>
        <taxon>Planctomycetota</taxon>
        <taxon>Planctomycetia</taxon>
        <taxon>Pirellulales</taxon>
        <taxon>Pirellulaceae</taxon>
        <taxon>Neorhodopirellula</taxon>
    </lineage>
</organism>
<dbReference type="GO" id="GO:0005506">
    <property type="term" value="F:iron ion binding"/>
    <property type="evidence" value="ECO:0007669"/>
    <property type="project" value="InterPro"/>
</dbReference>
<dbReference type="InterPro" id="IPR002321">
    <property type="entry name" value="Cyt_c_II"/>
</dbReference>